<comment type="similarity">
    <text evidence="2">Belongs to the LemA family.</text>
</comment>
<organism evidence="7 8">
    <name type="scientific">Candidatus Cryosericum odellii</name>
    <dbReference type="NCBI Taxonomy" id="2290917"/>
    <lineage>
        <taxon>Bacteria</taxon>
        <taxon>Pseudomonadati</taxon>
        <taxon>Caldisericota/Cryosericota group</taxon>
        <taxon>Candidatus Cryosericota</taxon>
        <taxon>Candidatus Cryosericia</taxon>
        <taxon>Candidatus Cryosericales</taxon>
        <taxon>Candidatus Cryosericaceae</taxon>
        <taxon>Candidatus Cryosericum</taxon>
    </lineage>
</organism>
<dbReference type="Gene3D" id="1.20.1440.20">
    <property type="entry name" value="LemA-like domain"/>
    <property type="match status" value="1"/>
</dbReference>
<dbReference type="InterPro" id="IPR007156">
    <property type="entry name" value="MamQ_LemA"/>
</dbReference>
<evidence type="ECO:0000256" key="1">
    <source>
        <dbReference type="ARBA" id="ARBA00004167"/>
    </source>
</evidence>
<keyword evidence="5 6" id="KW-0472">Membrane</keyword>
<feature type="transmembrane region" description="Helical" evidence="6">
    <location>
        <begin position="6"/>
        <end position="25"/>
    </location>
</feature>
<dbReference type="RefSeq" id="WP_119175830.1">
    <property type="nucleotide sequence ID" value="NZ_QXIT01000146.1"/>
</dbReference>
<accession>A0A398D6Y6</accession>
<reference evidence="7 8" key="1">
    <citation type="submission" date="2018-09" db="EMBL/GenBank/DDBJ databases">
        <title>Discovery and Ecogenomic Context for Candidatus Cryosericales, a Global Caldiserica Order Active in Thawing Permafrost.</title>
        <authorList>
            <person name="Martinez M.A."/>
            <person name="Woodcroft B.J."/>
            <person name="Ignacio Espinoza J.C."/>
            <person name="Zayed A."/>
            <person name="Singleton C.M."/>
            <person name="Boyd J."/>
            <person name="Li Y.-F."/>
            <person name="Purvine S."/>
            <person name="Maughan H."/>
            <person name="Hodgkins S.B."/>
            <person name="Anderson D."/>
            <person name="Sederholm M."/>
            <person name="Temperton B."/>
            <person name="Saleska S.R."/>
            <person name="Tyson G.W."/>
            <person name="Rich V.I."/>
        </authorList>
    </citation>
    <scope>NUCLEOTIDE SEQUENCE [LARGE SCALE GENOMIC DNA]</scope>
    <source>
        <strain evidence="7 8">SMC6</strain>
    </source>
</reference>
<gene>
    <name evidence="7" type="ORF">SMC6_08310</name>
</gene>
<keyword evidence="8" id="KW-1185">Reference proteome</keyword>
<comment type="subcellular location">
    <subcellularLocation>
        <location evidence="1">Membrane</location>
        <topology evidence="1">Single-pass membrane protein</topology>
    </subcellularLocation>
</comment>
<evidence type="ECO:0000313" key="7">
    <source>
        <dbReference type="EMBL" id="RIE06864.1"/>
    </source>
</evidence>
<protein>
    <submittedName>
        <fullName evidence="7">LemA family protein</fullName>
    </submittedName>
</protein>
<dbReference type="PANTHER" id="PTHR34478">
    <property type="entry name" value="PROTEIN LEMA"/>
    <property type="match status" value="1"/>
</dbReference>
<evidence type="ECO:0000256" key="4">
    <source>
        <dbReference type="ARBA" id="ARBA00022989"/>
    </source>
</evidence>
<dbReference type="SUPFAM" id="SSF140478">
    <property type="entry name" value="LemA-like"/>
    <property type="match status" value="1"/>
</dbReference>
<evidence type="ECO:0000256" key="5">
    <source>
        <dbReference type="ARBA" id="ARBA00023136"/>
    </source>
</evidence>
<sequence length="186" mass="21019">MGWIIALAVIVLVVLWLVGIYNQLVRKRTMKDEAWSGMDVQLKRRYDLIPNLVETVKGYAGHEEKVFTDVTEMRSRAMGATGVADKAAAENQLNGTLKTLFAVAEAYPELKANTNFLDLQAKLADLEDQIQMARRYYNGTVRDYNIMCETFPSVFVAGMFGFQKAEFFELTGAEEREAPKVSFDNK</sequence>
<evidence type="ECO:0000256" key="3">
    <source>
        <dbReference type="ARBA" id="ARBA00022692"/>
    </source>
</evidence>
<dbReference type="EMBL" id="QXIT01000146">
    <property type="protein sequence ID" value="RIE06864.1"/>
    <property type="molecule type" value="Genomic_DNA"/>
</dbReference>
<evidence type="ECO:0000313" key="8">
    <source>
        <dbReference type="Proteomes" id="UP000266260"/>
    </source>
</evidence>
<dbReference type="GO" id="GO:0016020">
    <property type="term" value="C:membrane"/>
    <property type="evidence" value="ECO:0007669"/>
    <property type="project" value="UniProtKB-SubCell"/>
</dbReference>
<dbReference type="Pfam" id="PF04011">
    <property type="entry name" value="LemA"/>
    <property type="match status" value="1"/>
</dbReference>
<name>A0A398D6Y6_9BACT</name>
<dbReference type="InterPro" id="IPR023353">
    <property type="entry name" value="LemA-like_dom_sf"/>
</dbReference>
<dbReference type="Proteomes" id="UP000266260">
    <property type="component" value="Unassembled WGS sequence"/>
</dbReference>
<proteinExistence type="inferred from homology"/>
<dbReference type="AlphaFoldDB" id="A0A398D6Y6"/>
<evidence type="ECO:0000256" key="6">
    <source>
        <dbReference type="SAM" id="Phobius"/>
    </source>
</evidence>
<keyword evidence="4 6" id="KW-1133">Transmembrane helix</keyword>
<evidence type="ECO:0000256" key="2">
    <source>
        <dbReference type="ARBA" id="ARBA00008854"/>
    </source>
</evidence>
<dbReference type="PANTHER" id="PTHR34478:SF1">
    <property type="entry name" value="PROTEIN LEMA"/>
    <property type="match status" value="1"/>
</dbReference>
<keyword evidence="3 6" id="KW-0812">Transmembrane</keyword>
<comment type="caution">
    <text evidence="7">The sequence shown here is derived from an EMBL/GenBank/DDBJ whole genome shotgun (WGS) entry which is preliminary data.</text>
</comment>